<comment type="caution">
    <text evidence="1">The sequence shown here is derived from an EMBL/GenBank/DDBJ whole genome shotgun (WGS) entry which is preliminary data.</text>
</comment>
<protein>
    <submittedName>
        <fullName evidence="1">Uncharacterized protein</fullName>
    </submittedName>
</protein>
<evidence type="ECO:0000313" key="1">
    <source>
        <dbReference type="EMBL" id="MPM88316.1"/>
    </source>
</evidence>
<name>A0A645DG48_9ZZZZ</name>
<dbReference type="EMBL" id="VSSQ01035953">
    <property type="protein sequence ID" value="MPM88316.1"/>
    <property type="molecule type" value="Genomic_DNA"/>
</dbReference>
<dbReference type="InterPro" id="IPR018152">
    <property type="entry name" value="SOD_Cu/Zn_BS"/>
</dbReference>
<accession>A0A645DG48</accession>
<sequence>MLAFHHNDLGIPGQFNDTLIQYLPSDKNNAFHIHHFGSPDHLRIIQSGQQDTLILNKGKDVAHQIASAG</sequence>
<proteinExistence type="predicted"/>
<gene>
    <name evidence="1" type="ORF">SDC9_135418</name>
</gene>
<reference evidence="1" key="1">
    <citation type="submission" date="2019-08" db="EMBL/GenBank/DDBJ databases">
        <authorList>
            <person name="Kucharzyk K."/>
            <person name="Murdoch R.W."/>
            <person name="Higgins S."/>
            <person name="Loffler F."/>
        </authorList>
    </citation>
    <scope>NUCLEOTIDE SEQUENCE</scope>
</reference>
<dbReference type="PROSITE" id="PS00087">
    <property type="entry name" value="SOD_CU_ZN_1"/>
    <property type="match status" value="1"/>
</dbReference>
<organism evidence="1">
    <name type="scientific">bioreactor metagenome</name>
    <dbReference type="NCBI Taxonomy" id="1076179"/>
    <lineage>
        <taxon>unclassified sequences</taxon>
        <taxon>metagenomes</taxon>
        <taxon>ecological metagenomes</taxon>
    </lineage>
</organism>
<dbReference type="AlphaFoldDB" id="A0A645DG48"/>